<evidence type="ECO:0000259" key="1">
    <source>
        <dbReference type="Pfam" id="PF07944"/>
    </source>
</evidence>
<dbReference type="SUPFAM" id="SSF48208">
    <property type="entry name" value="Six-hairpin glycosidases"/>
    <property type="match status" value="1"/>
</dbReference>
<protein>
    <recommendedName>
        <fullName evidence="1">Non-reducing end beta-L-arabinofuranosidase-like GH127 catalytic domain-containing protein</fullName>
    </recommendedName>
</protein>
<feature type="non-terminal residue" evidence="2">
    <location>
        <position position="1"/>
    </location>
</feature>
<dbReference type="Pfam" id="PF07944">
    <property type="entry name" value="Beta-AFase-like_GH127_cat"/>
    <property type="match status" value="1"/>
</dbReference>
<dbReference type="InterPro" id="IPR012878">
    <property type="entry name" value="Beta-AFase-like_GH127_cat"/>
</dbReference>
<dbReference type="EMBL" id="BARV01042318">
    <property type="protein sequence ID" value="GAI47283.1"/>
    <property type="molecule type" value="Genomic_DNA"/>
</dbReference>
<feature type="non-terminal residue" evidence="2">
    <location>
        <position position="131"/>
    </location>
</feature>
<reference evidence="2" key="1">
    <citation type="journal article" date="2014" name="Front. Microbiol.">
        <title>High frequency of phylogenetically diverse reductive dehalogenase-homologous genes in deep subseafloor sedimentary metagenomes.</title>
        <authorList>
            <person name="Kawai M."/>
            <person name="Futagami T."/>
            <person name="Toyoda A."/>
            <person name="Takaki Y."/>
            <person name="Nishi S."/>
            <person name="Hori S."/>
            <person name="Arai W."/>
            <person name="Tsubouchi T."/>
            <person name="Morono Y."/>
            <person name="Uchiyama I."/>
            <person name="Ito T."/>
            <person name="Fujiyama A."/>
            <person name="Inagaki F."/>
            <person name="Takami H."/>
        </authorList>
    </citation>
    <scope>NUCLEOTIDE SEQUENCE</scope>
    <source>
        <strain evidence="2">Expedition CK06-06</strain>
    </source>
</reference>
<accession>X1NUJ6</accession>
<feature type="domain" description="Non-reducing end beta-L-arabinofuranosidase-like GH127 catalytic" evidence="1">
    <location>
        <begin position="25"/>
        <end position="94"/>
    </location>
</feature>
<dbReference type="GO" id="GO:0005975">
    <property type="term" value="P:carbohydrate metabolic process"/>
    <property type="evidence" value="ECO:0007669"/>
    <property type="project" value="InterPro"/>
</dbReference>
<sequence length="131" mass="15204">AYYENEDRLPVSRTYQMGHSTNFGHVWVSGDLDYYYLTGDRRAREVAVQIADAMVRHMPTGYGNHIRALGWPMILVLDAYHLTGDKKYLDAATKNWEVLKKNIDWKKGWVVRLAKGHCLHEDRSCYGNVPF</sequence>
<organism evidence="2">
    <name type="scientific">marine sediment metagenome</name>
    <dbReference type="NCBI Taxonomy" id="412755"/>
    <lineage>
        <taxon>unclassified sequences</taxon>
        <taxon>metagenomes</taxon>
        <taxon>ecological metagenomes</taxon>
    </lineage>
</organism>
<comment type="caution">
    <text evidence="2">The sequence shown here is derived from an EMBL/GenBank/DDBJ whole genome shotgun (WGS) entry which is preliminary data.</text>
</comment>
<dbReference type="AlphaFoldDB" id="X1NUJ6"/>
<evidence type="ECO:0000313" key="2">
    <source>
        <dbReference type="EMBL" id="GAI47283.1"/>
    </source>
</evidence>
<proteinExistence type="predicted"/>
<gene>
    <name evidence="2" type="ORF">S06H3_63690</name>
</gene>
<dbReference type="InterPro" id="IPR008928">
    <property type="entry name" value="6-hairpin_glycosidase_sf"/>
</dbReference>
<dbReference type="Gene3D" id="1.50.10.20">
    <property type="match status" value="1"/>
</dbReference>
<name>X1NUJ6_9ZZZZ</name>